<dbReference type="AlphaFoldDB" id="A0A560W7W9"/>
<dbReference type="Proteomes" id="UP000315628">
    <property type="component" value="Unassembled WGS sequence"/>
</dbReference>
<proteinExistence type="predicted"/>
<name>A0A560W7W9_9MICO</name>
<protein>
    <submittedName>
        <fullName evidence="1">Uncharacterized protein</fullName>
    </submittedName>
</protein>
<sequence>MKGNGTVADPFRPYVLESPVDDWRDTGNVRLSFTGAVTSFDVTYWNQTDSVPPTGQPVDGDQAIFFTDFTFSYRPC</sequence>
<organism evidence="1 2">
    <name type="scientific">Marihabitans asiaticum</name>
    <dbReference type="NCBI Taxonomy" id="415218"/>
    <lineage>
        <taxon>Bacteria</taxon>
        <taxon>Bacillati</taxon>
        <taxon>Actinomycetota</taxon>
        <taxon>Actinomycetes</taxon>
        <taxon>Micrococcales</taxon>
        <taxon>Intrasporangiaceae</taxon>
        <taxon>Marihabitans</taxon>
    </lineage>
</organism>
<evidence type="ECO:0000313" key="1">
    <source>
        <dbReference type="EMBL" id="TWD13701.1"/>
    </source>
</evidence>
<evidence type="ECO:0000313" key="2">
    <source>
        <dbReference type="Proteomes" id="UP000315628"/>
    </source>
</evidence>
<dbReference type="RefSeq" id="WP_144857777.1">
    <property type="nucleotide sequence ID" value="NZ_BAAAYT010000002.1"/>
</dbReference>
<dbReference type="EMBL" id="VIUW01000004">
    <property type="protein sequence ID" value="TWD13701.1"/>
    <property type="molecule type" value="Genomic_DNA"/>
</dbReference>
<accession>A0A560W7W9</accession>
<comment type="caution">
    <text evidence="1">The sequence shown here is derived from an EMBL/GenBank/DDBJ whole genome shotgun (WGS) entry which is preliminary data.</text>
</comment>
<reference evidence="1 2" key="1">
    <citation type="submission" date="2019-06" db="EMBL/GenBank/DDBJ databases">
        <title>Sequencing the genomes of 1000 actinobacteria strains.</title>
        <authorList>
            <person name="Klenk H.-P."/>
        </authorList>
    </citation>
    <scope>NUCLEOTIDE SEQUENCE [LARGE SCALE GENOMIC DNA]</scope>
    <source>
        <strain evidence="1 2">DSM 18935</strain>
    </source>
</reference>
<gene>
    <name evidence="1" type="ORF">FB557_2331</name>
</gene>
<keyword evidence="2" id="KW-1185">Reference proteome</keyword>